<dbReference type="InterPro" id="IPR014830">
    <property type="entry name" value="Glycolipid_transfer_prot_dom"/>
</dbReference>
<dbReference type="InterPro" id="IPR036497">
    <property type="entry name" value="GLTP_sf"/>
</dbReference>
<gene>
    <name evidence="3" type="ORF">VNI00_010665</name>
</gene>
<dbReference type="GO" id="GO:0005829">
    <property type="term" value="C:cytosol"/>
    <property type="evidence" value="ECO:0007669"/>
    <property type="project" value="TreeGrafter"/>
</dbReference>
<protein>
    <recommendedName>
        <fullName evidence="2">Glycolipid transfer protein domain-containing protein</fullName>
    </recommendedName>
</protein>
<dbReference type="PANTHER" id="PTHR10219">
    <property type="entry name" value="GLYCOLIPID TRANSFER PROTEIN-RELATED"/>
    <property type="match status" value="1"/>
</dbReference>
<evidence type="ECO:0000256" key="1">
    <source>
        <dbReference type="ARBA" id="ARBA00022448"/>
    </source>
</evidence>
<dbReference type="GO" id="GO:0016020">
    <property type="term" value="C:membrane"/>
    <property type="evidence" value="ECO:0007669"/>
    <property type="project" value="TreeGrafter"/>
</dbReference>
<organism evidence="3 4">
    <name type="scientific">Paramarasmius palmivorus</name>
    <dbReference type="NCBI Taxonomy" id="297713"/>
    <lineage>
        <taxon>Eukaryota</taxon>
        <taxon>Fungi</taxon>
        <taxon>Dikarya</taxon>
        <taxon>Basidiomycota</taxon>
        <taxon>Agaricomycotina</taxon>
        <taxon>Agaricomycetes</taxon>
        <taxon>Agaricomycetidae</taxon>
        <taxon>Agaricales</taxon>
        <taxon>Marasmiineae</taxon>
        <taxon>Marasmiaceae</taxon>
        <taxon>Paramarasmius</taxon>
    </lineage>
</organism>
<comment type="caution">
    <text evidence="3">The sequence shown here is derived from an EMBL/GenBank/DDBJ whole genome shotgun (WGS) entry which is preliminary data.</text>
</comment>
<sequence length="195" mass="21925">MAPYFETSFADVEIADKGVDTVGFLEASDGLVNMFDLLGSGVFGFVQTDIRNNISGVRDRYTANTDISDTLEQLVEGESKENNRHGTACLVRLIRGLAFTCQALQNMQADRSSELHVCFKRSYDAVLRHHHSFVVRSVVSVAIRAVPRRHDFYQRIAQGGSVEKLDIELTKWLQGLEAIVKRMKKFLHDGKYGQV</sequence>
<dbReference type="EMBL" id="JAYKXP010000043">
    <property type="protein sequence ID" value="KAK7038779.1"/>
    <property type="molecule type" value="Genomic_DNA"/>
</dbReference>
<dbReference type="SUPFAM" id="SSF110004">
    <property type="entry name" value="Glycolipid transfer protein, GLTP"/>
    <property type="match status" value="1"/>
</dbReference>
<proteinExistence type="predicted"/>
<keyword evidence="4" id="KW-1185">Reference proteome</keyword>
<feature type="domain" description="Glycolipid transfer protein" evidence="2">
    <location>
        <begin position="19"/>
        <end position="157"/>
    </location>
</feature>
<accession>A0AAW0CIH3</accession>
<name>A0AAW0CIH3_9AGAR</name>
<dbReference type="Pfam" id="PF08718">
    <property type="entry name" value="GLTP"/>
    <property type="match status" value="1"/>
</dbReference>
<evidence type="ECO:0000259" key="2">
    <source>
        <dbReference type="Pfam" id="PF08718"/>
    </source>
</evidence>
<dbReference type="Gene3D" id="1.10.3520.10">
    <property type="entry name" value="Glycolipid transfer protein"/>
    <property type="match status" value="1"/>
</dbReference>
<dbReference type="GO" id="GO:1902387">
    <property type="term" value="F:ceramide 1-phosphate binding"/>
    <property type="evidence" value="ECO:0007669"/>
    <property type="project" value="TreeGrafter"/>
</dbReference>
<evidence type="ECO:0000313" key="4">
    <source>
        <dbReference type="Proteomes" id="UP001383192"/>
    </source>
</evidence>
<dbReference type="GO" id="GO:1902388">
    <property type="term" value="F:ceramide 1-phosphate transfer activity"/>
    <property type="evidence" value="ECO:0007669"/>
    <property type="project" value="TreeGrafter"/>
</dbReference>
<dbReference type="AlphaFoldDB" id="A0AAW0CIH3"/>
<dbReference type="Proteomes" id="UP001383192">
    <property type="component" value="Unassembled WGS sequence"/>
</dbReference>
<keyword evidence="1" id="KW-0813">Transport</keyword>
<evidence type="ECO:0000313" key="3">
    <source>
        <dbReference type="EMBL" id="KAK7038779.1"/>
    </source>
</evidence>
<reference evidence="3 4" key="1">
    <citation type="submission" date="2024-01" db="EMBL/GenBank/DDBJ databases">
        <title>A draft genome for a cacao thread blight-causing isolate of Paramarasmius palmivorus.</title>
        <authorList>
            <person name="Baruah I.K."/>
            <person name="Bukari Y."/>
            <person name="Amoako-Attah I."/>
            <person name="Meinhardt L.W."/>
            <person name="Bailey B.A."/>
            <person name="Cohen S.P."/>
        </authorList>
    </citation>
    <scope>NUCLEOTIDE SEQUENCE [LARGE SCALE GENOMIC DNA]</scope>
    <source>
        <strain evidence="3 4">GH-12</strain>
    </source>
</reference>
<dbReference type="PANTHER" id="PTHR10219:SF25">
    <property type="entry name" value="PLECKSTRIN HOMOLOGY DOMAIN-CONTAINING FAMILY A MEMBER 8"/>
    <property type="match status" value="1"/>
</dbReference>
<dbReference type="FunFam" id="1.10.3520.10:FF:000001">
    <property type="entry name" value="Pleckstrin domain-containing family A member 8"/>
    <property type="match status" value="1"/>
</dbReference>